<dbReference type="GO" id="GO:0015562">
    <property type="term" value="F:efflux transmembrane transporter activity"/>
    <property type="evidence" value="ECO:0007669"/>
    <property type="project" value="TreeGrafter"/>
</dbReference>
<accession>A0A6J4GZE9</accession>
<name>A0A6J4GZE9_9CYAN</name>
<dbReference type="Pfam" id="PF25975">
    <property type="entry name" value="CzcB_C"/>
    <property type="match status" value="1"/>
</dbReference>
<dbReference type="Gene3D" id="1.10.287.470">
    <property type="entry name" value="Helix hairpin bin"/>
    <property type="match status" value="1"/>
</dbReference>
<gene>
    <name evidence="7" type="ORF">AVDCRST_MAG92-59</name>
</gene>
<dbReference type="SUPFAM" id="SSF111369">
    <property type="entry name" value="HlyD-like secretion proteins"/>
    <property type="match status" value="1"/>
</dbReference>
<dbReference type="InterPro" id="IPR058625">
    <property type="entry name" value="MdtA-like_BSH"/>
</dbReference>
<evidence type="ECO:0000256" key="3">
    <source>
        <dbReference type="SAM" id="Coils"/>
    </source>
</evidence>
<evidence type="ECO:0000256" key="1">
    <source>
        <dbReference type="ARBA" id="ARBA00004236"/>
    </source>
</evidence>
<dbReference type="PANTHER" id="PTHR30469">
    <property type="entry name" value="MULTIDRUG RESISTANCE PROTEIN MDTA"/>
    <property type="match status" value="1"/>
</dbReference>
<dbReference type="Pfam" id="PF25944">
    <property type="entry name" value="Beta-barrel_RND"/>
    <property type="match status" value="1"/>
</dbReference>
<dbReference type="Gene3D" id="2.40.420.20">
    <property type="match status" value="1"/>
</dbReference>
<dbReference type="Gene3D" id="2.40.50.100">
    <property type="match status" value="2"/>
</dbReference>
<dbReference type="EMBL" id="CADCTM010000007">
    <property type="protein sequence ID" value="CAA9210233.1"/>
    <property type="molecule type" value="Genomic_DNA"/>
</dbReference>
<dbReference type="PANTHER" id="PTHR30469:SF39">
    <property type="entry name" value="SLL0180 PROTEIN"/>
    <property type="match status" value="1"/>
</dbReference>
<organism evidence="7">
    <name type="scientific">uncultured Coleofasciculus sp</name>
    <dbReference type="NCBI Taxonomy" id="1267456"/>
    <lineage>
        <taxon>Bacteria</taxon>
        <taxon>Bacillati</taxon>
        <taxon>Cyanobacteriota</taxon>
        <taxon>Cyanophyceae</taxon>
        <taxon>Coleofasciculales</taxon>
        <taxon>Coleofasciculaceae</taxon>
        <taxon>Coleofasciculus</taxon>
        <taxon>environmental samples</taxon>
    </lineage>
</organism>
<evidence type="ECO:0000259" key="6">
    <source>
        <dbReference type="Pfam" id="PF25975"/>
    </source>
</evidence>
<dbReference type="FunFam" id="2.40.420.20:FF:000007">
    <property type="entry name" value="HAE1 family efflux pump MFP component"/>
    <property type="match status" value="1"/>
</dbReference>
<dbReference type="InterPro" id="IPR058649">
    <property type="entry name" value="CzcB_C"/>
</dbReference>
<dbReference type="AlphaFoldDB" id="A0A6J4GZE9"/>
<sequence length="421" mass="44220">MAKVGVSLIGKSFSPVLLLFLLISACSSGKAPPNAGAPKGVPVKLQTVEQGTVLESSEFLGNLEAENRVDLRPEAEGRVQQIFVSSGSNVSVGTPIVQLSFGKSQAEVGGAVANVSAAIASRNNAEAQIKAVEAQRVSDAANVELQKQQFQRISGLVAQGALPKQQLDQVTRDRDAASAALNATDEKIRAARATLDQENAALQQAQSTVTSRQEDLRETKVVAPIAGVVGNVTVKVGDYVKTTDILTSIIQNKTLNLSLGISTNQANQLRVGLPVQLMGTNGNDILTTGRISFISPQVNNDQQILAKASFPNGEGILRDGQRVRAQVIWNKNMGVSIPTTAVSRIAGENFVFVAQGQTDSKLVAKQKPVKLGEIKGNNYQVIEGLKPGEKIIVSGLLNLTDGAPIIPQAQAGSSPKSSPSP</sequence>
<protein>
    <submittedName>
        <fullName evidence="7">RND efflux system, membrane fusion protein</fullName>
    </submittedName>
</protein>
<evidence type="ECO:0000313" key="7">
    <source>
        <dbReference type="EMBL" id="CAA9210233.1"/>
    </source>
</evidence>
<evidence type="ECO:0000256" key="2">
    <source>
        <dbReference type="ARBA" id="ARBA00009477"/>
    </source>
</evidence>
<dbReference type="InterPro" id="IPR006143">
    <property type="entry name" value="RND_pump_MFP"/>
</dbReference>
<comment type="similarity">
    <text evidence="2">Belongs to the membrane fusion protein (MFP) (TC 8.A.1) family.</text>
</comment>
<evidence type="ECO:0000259" key="4">
    <source>
        <dbReference type="Pfam" id="PF25917"/>
    </source>
</evidence>
<feature type="coiled-coil region" evidence="3">
    <location>
        <begin position="181"/>
        <end position="208"/>
    </location>
</feature>
<dbReference type="Pfam" id="PF25917">
    <property type="entry name" value="BSH_RND"/>
    <property type="match status" value="1"/>
</dbReference>
<feature type="domain" description="CzcB-like C-terminal circularly permuted SH3-like" evidence="6">
    <location>
        <begin position="335"/>
        <end position="394"/>
    </location>
</feature>
<dbReference type="GO" id="GO:1990281">
    <property type="term" value="C:efflux pump complex"/>
    <property type="evidence" value="ECO:0007669"/>
    <property type="project" value="TreeGrafter"/>
</dbReference>
<feature type="domain" description="Multidrug resistance protein MdtA-like beta-barrel" evidence="5">
    <location>
        <begin position="265"/>
        <end position="327"/>
    </location>
</feature>
<dbReference type="PROSITE" id="PS51257">
    <property type="entry name" value="PROKAR_LIPOPROTEIN"/>
    <property type="match status" value="1"/>
</dbReference>
<dbReference type="InterPro" id="IPR058626">
    <property type="entry name" value="MdtA-like_b-barrel"/>
</dbReference>
<feature type="domain" description="Multidrug resistance protein MdtA-like barrel-sandwich hybrid" evidence="4">
    <location>
        <begin position="67"/>
        <end position="247"/>
    </location>
</feature>
<keyword evidence="3" id="KW-0175">Coiled coil</keyword>
<evidence type="ECO:0000259" key="5">
    <source>
        <dbReference type="Pfam" id="PF25944"/>
    </source>
</evidence>
<dbReference type="NCBIfam" id="TIGR01730">
    <property type="entry name" value="RND_mfp"/>
    <property type="match status" value="1"/>
</dbReference>
<proteinExistence type="inferred from homology"/>
<reference evidence="7" key="1">
    <citation type="submission" date="2020-02" db="EMBL/GenBank/DDBJ databases">
        <authorList>
            <person name="Meier V. D."/>
        </authorList>
    </citation>
    <scope>NUCLEOTIDE SEQUENCE</scope>
    <source>
        <strain evidence="7">AVDCRST_MAG92</strain>
    </source>
</reference>
<comment type="subcellular location">
    <subcellularLocation>
        <location evidence="1">Cell membrane</location>
    </subcellularLocation>
</comment>